<evidence type="ECO:0000259" key="5">
    <source>
        <dbReference type="Pfam" id="PF00112"/>
    </source>
</evidence>
<dbReference type="SUPFAM" id="SSF54001">
    <property type="entry name" value="Cysteine proteinases"/>
    <property type="match status" value="1"/>
</dbReference>
<dbReference type="Gene3D" id="3.90.70.10">
    <property type="entry name" value="Cysteine proteinases"/>
    <property type="match status" value="1"/>
</dbReference>
<evidence type="ECO:0000256" key="2">
    <source>
        <dbReference type="ARBA" id="ARBA00022670"/>
    </source>
</evidence>
<keyword evidence="2" id="KW-0645">Protease</keyword>
<evidence type="ECO:0000256" key="3">
    <source>
        <dbReference type="ARBA" id="ARBA00022801"/>
    </source>
</evidence>
<dbReference type="Proteomes" id="UP001642260">
    <property type="component" value="Unassembled WGS sequence"/>
</dbReference>
<comment type="similarity">
    <text evidence="1">Belongs to the peptidase C1 family.</text>
</comment>
<comment type="caution">
    <text evidence="6">The sequence shown here is derived from an EMBL/GenBank/DDBJ whole genome shotgun (WGS) entry which is preliminary data.</text>
</comment>
<dbReference type="InterPro" id="IPR000668">
    <property type="entry name" value="Peptidase_C1A_C"/>
</dbReference>
<evidence type="ECO:0000313" key="7">
    <source>
        <dbReference type="Proteomes" id="UP001642260"/>
    </source>
</evidence>
<dbReference type="InterPro" id="IPR013128">
    <property type="entry name" value="Peptidase_C1A"/>
</dbReference>
<protein>
    <recommendedName>
        <fullName evidence="5">Peptidase C1A papain C-terminal domain-containing protein</fullName>
    </recommendedName>
</protein>
<evidence type="ECO:0000313" key="6">
    <source>
        <dbReference type="EMBL" id="CAH8358690.1"/>
    </source>
</evidence>
<dbReference type="AlphaFoldDB" id="A0ABC8KRZ5"/>
<evidence type="ECO:0000256" key="4">
    <source>
        <dbReference type="ARBA" id="ARBA00022807"/>
    </source>
</evidence>
<dbReference type="GO" id="GO:0006508">
    <property type="term" value="P:proteolysis"/>
    <property type="evidence" value="ECO:0007669"/>
    <property type="project" value="UniProtKB-KW"/>
</dbReference>
<dbReference type="GO" id="GO:0008234">
    <property type="term" value="F:cysteine-type peptidase activity"/>
    <property type="evidence" value="ECO:0007669"/>
    <property type="project" value="UniProtKB-KW"/>
</dbReference>
<proteinExistence type="inferred from homology"/>
<accession>A0ABC8KRZ5</accession>
<keyword evidence="4" id="KW-0788">Thiol protease</keyword>
<dbReference type="InterPro" id="IPR038765">
    <property type="entry name" value="Papain-like_cys_pep_sf"/>
</dbReference>
<dbReference type="CDD" id="cd02619">
    <property type="entry name" value="Peptidase_C1"/>
    <property type="match status" value="1"/>
</dbReference>
<dbReference type="EMBL" id="CAKOAT010252487">
    <property type="protein sequence ID" value="CAH8358690.1"/>
    <property type="molecule type" value="Genomic_DNA"/>
</dbReference>
<name>A0ABC8KRZ5_ERUVS</name>
<dbReference type="Pfam" id="PF00112">
    <property type="entry name" value="Peptidase_C1"/>
    <property type="match status" value="1"/>
</dbReference>
<reference evidence="6 7" key="1">
    <citation type="submission" date="2022-03" db="EMBL/GenBank/DDBJ databases">
        <authorList>
            <person name="Macdonald S."/>
            <person name="Ahmed S."/>
            <person name="Newling K."/>
        </authorList>
    </citation>
    <scope>NUCLEOTIDE SEQUENCE [LARGE SCALE GENOMIC DNA]</scope>
</reference>
<feature type="domain" description="Peptidase C1A papain C-terminal" evidence="5">
    <location>
        <begin position="69"/>
        <end position="250"/>
    </location>
</feature>
<evidence type="ECO:0000256" key="1">
    <source>
        <dbReference type="ARBA" id="ARBA00008455"/>
    </source>
</evidence>
<sequence>MVNNKGKNVHKLDANIRREEAKKNQHDVEPAEEFPVPEDYGDGSVIIFIWTTTHKRLLKMIVTQTDDDCWAWALVRILQFFCNKDISVVAQQISLSKKSLVKYVILGENVGKEPGAQKKLKNKSLAVSSLKRAIDYILKVGIERDYGTERNKIKAIFLTKPNATSEDILGLLVPHGLIGISVDVDDNFRGLKNEIYILHEPREGKKRHALIIIGYGRTKDNRLFFIVQNTWGTDWGINGYGRIIIEKTCPIFYVGELVK</sequence>
<keyword evidence="3" id="KW-0378">Hydrolase</keyword>
<keyword evidence="7" id="KW-1185">Reference proteome</keyword>
<gene>
    <name evidence="6" type="ORF">ERUC_LOCUS24446</name>
</gene>
<dbReference type="PANTHER" id="PTHR12411">
    <property type="entry name" value="CYSTEINE PROTEASE FAMILY C1-RELATED"/>
    <property type="match status" value="1"/>
</dbReference>
<organism evidence="6 7">
    <name type="scientific">Eruca vesicaria subsp. sativa</name>
    <name type="common">Garden rocket</name>
    <name type="synonym">Eruca sativa</name>
    <dbReference type="NCBI Taxonomy" id="29727"/>
    <lineage>
        <taxon>Eukaryota</taxon>
        <taxon>Viridiplantae</taxon>
        <taxon>Streptophyta</taxon>
        <taxon>Embryophyta</taxon>
        <taxon>Tracheophyta</taxon>
        <taxon>Spermatophyta</taxon>
        <taxon>Magnoliopsida</taxon>
        <taxon>eudicotyledons</taxon>
        <taxon>Gunneridae</taxon>
        <taxon>Pentapetalae</taxon>
        <taxon>rosids</taxon>
        <taxon>malvids</taxon>
        <taxon>Brassicales</taxon>
        <taxon>Brassicaceae</taxon>
        <taxon>Brassiceae</taxon>
        <taxon>Eruca</taxon>
    </lineage>
</organism>